<evidence type="ECO:0000256" key="11">
    <source>
        <dbReference type="ARBA" id="ARBA00022908"/>
    </source>
</evidence>
<dbReference type="PANTHER" id="PTHR37984">
    <property type="entry name" value="PROTEIN CBG26694"/>
    <property type="match status" value="1"/>
</dbReference>
<evidence type="ECO:0000256" key="13">
    <source>
        <dbReference type="ARBA" id="ARBA00022932"/>
    </source>
</evidence>
<dbReference type="GO" id="GO:0006508">
    <property type="term" value="P:proteolysis"/>
    <property type="evidence" value="ECO:0007669"/>
    <property type="project" value="UniProtKB-KW"/>
</dbReference>
<dbReference type="GO" id="GO:0006338">
    <property type="term" value="P:chromatin remodeling"/>
    <property type="evidence" value="ECO:0007669"/>
    <property type="project" value="UniProtKB-ARBA"/>
</dbReference>
<dbReference type="SMART" id="SM00298">
    <property type="entry name" value="CHROMO"/>
    <property type="match status" value="1"/>
</dbReference>
<organism evidence="18 19">
    <name type="scientific">Moniliophthora roreri (strain MCA 2997)</name>
    <name type="common">Cocoa frosty pod rot fungus</name>
    <name type="synonym">Crinipellis roreri</name>
    <dbReference type="NCBI Taxonomy" id="1381753"/>
    <lineage>
        <taxon>Eukaryota</taxon>
        <taxon>Fungi</taxon>
        <taxon>Dikarya</taxon>
        <taxon>Basidiomycota</taxon>
        <taxon>Agaricomycotina</taxon>
        <taxon>Agaricomycetes</taxon>
        <taxon>Agaricomycetidae</taxon>
        <taxon>Agaricales</taxon>
        <taxon>Marasmiineae</taxon>
        <taxon>Marasmiaceae</taxon>
        <taxon>Moniliophthora</taxon>
    </lineage>
</organism>
<evidence type="ECO:0000256" key="12">
    <source>
        <dbReference type="ARBA" id="ARBA00022918"/>
    </source>
</evidence>
<evidence type="ECO:0000256" key="6">
    <source>
        <dbReference type="ARBA" id="ARBA00022750"/>
    </source>
</evidence>
<dbReference type="SUPFAM" id="SSF54160">
    <property type="entry name" value="Chromo domain-like"/>
    <property type="match status" value="1"/>
</dbReference>
<dbReference type="Gene3D" id="1.10.340.70">
    <property type="match status" value="1"/>
</dbReference>
<keyword evidence="11" id="KW-0229">DNA integration</keyword>
<comment type="caution">
    <text evidence="18">The sequence shown here is derived from an EMBL/GenBank/DDBJ whole genome shotgun (WGS) entry which is preliminary data.</text>
</comment>
<dbReference type="SUPFAM" id="SSF53098">
    <property type="entry name" value="Ribonuclease H-like"/>
    <property type="match status" value="1"/>
</dbReference>
<dbReference type="CDD" id="cd09274">
    <property type="entry name" value="RNase_HI_RT_Ty3"/>
    <property type="match status" value="1"/>
</dbReference>
<dbReference type="InterPro" id="IPR041588">
    <property type="entry name" value="Integrase_H2C2"/>
</dbReference>
<evidence type="ECO:0000313" key="19">
    <source>
        <dbReference type="Proteomes" id="UP000017559"/>
    </source>
</evidence>
<evidence type="ECO:0000256" key="1">
    <source>
        <dbReference type="ARBA" id="ARBA00022670"/>
    </source>
</evidence>
<reference evidence="18 19" key="1">
    <citation type="journal article" date="2014" name="BMC Genomics">
        <title>Genome and secretome analysis of the hemibiotrophic fungal pathogen, Moniliophthora roreri, which causes frosty pod rot disease of cacao: mechanisms of the biotrophic and necrotrophic phases.</title>
        <authorList>
            <person name="Meinhardt L.W."/>
            <person name="Costa G.G.L."/>
            <person name="Thomazella D.P.T."/>
            <person name="Teixeira P.J.P.L."/>
            <person name="Carazzolle M.F."/>
            <person name="Schuster S.C."/>
            <person name="Carlson J.E."/>
            <person name="Guiltinan M.J."/>
            <person name="Mieczkowski P."/>
            <person name="Farmer A."/>
            <person name="Ramaraj T."/>
            <person name="Crozier J."/>
            <person name="Davis R.E."/>
            <person name="Shao J."/>
            <person name="Melnick R.L."/>
            <person name="Pereira G.A.G."/>
            <person name="Bailey B.A."/>
        </authorList>
    </citation>
    <scope>NUCLEOTIDE SEQUENCE [LARGE SCALE GENOMIC DNA]</scope>
    <source>
        <strain evidence="18 19">MCA 2997</strain>
    </source>
</reference>
<dbReference type="GO" id="GO:0003887">
    <property type="term" value="F:DNA-directed DNA polymerase activity"/>
    <property type="evidence" value="ECO:0007669"/>
    <property type="project" value="UniProtKB-KW"/>
</dbReference>
<dbReference type="CDD" id="cd18972">
    <property type="entry name" value="CD_POL_like"/>
    <property type="match status" value="1"/>
</dbReference>
<keyword evidence="9" id="KW-0460">Magnesium</keyword>
<evidence type="ECO:0000313" key="18">
    <source>
        <dbReference type="EMBL" id="ESK81731.1"/>
    </source>
</evidence>
<keyword evidence="15" id="KW-0233">DNA recombination</keyword>
<dbReference type="EMBL" id="AWSO01002278">
    <property type="protein sequence ID" value="ESK81731.1"/>
    <property type="molecule type" value="Genomic_DNA"/>
</dbReference>
<proteinExistence type="predicted"/>
<dbReference type="Proteomes" id="UP000017559">
    <property type="component" value="Unassembled WGS sequence"/>
</dbReference>
<dbReference type="InterPro" id="IPR050951">
    <property type="entry name" value="Retrovirus_Pol_polyprotein"/>
</dbReference>
<dbReference type="KEGG" id="mrr:Moror_11565"/>
<evidence type="ECO:0000256" key="9">
    <source>
        <dbReference type="ARBA" id="ARBA00022842"/>
    </source>
</evidence>
<evidence type="ECO:0000256" key="14">
    <source>
        <dbReference type="ARBA" id="ARBA00023125"/>
    </source>
</evidence>
<evidence type="ECO:0000256" key="3">
    <source>
        <dbReference type="ARBA" id="ARBA00022695"/>
    </source>
</evidence>
<keyword evidence="3" id="KW-0548">Nucleotidyltransferase</keyword>
<keyword evidence="8" id="KW-0378">Hydrolase</keyword>
<dbReference type="GO" id="GO:0003964">
    <property type="term" value="F:RNA-directed DNA polymerase activity"/>
    <property type="evidence" value="ECO:0007669"/>
    <property type="project" value="UniProtKB-KW"/>
</dbReference>
<dbReference type="SUPFAM" id="SSF56672">
    <property type="entry name" value="DNA/RNA polymerases"/>
    <property type="match status" value="1"/>
</dbReference>
<dbReference type="InterPro" id="IPR036397">
    <property type="entry name" value="RNaseH_sf"/>
</dbReference>
<evidence type="ECO:0000256" key="15">
    <source>
        <dbReference type="ARBA" id="ARBA00023172"/>
    </source>
</evidence>
<dbReference type="GO" id="GO:0006310">
    <property type="term" value="P:DNA recombination"/>
    <property type="evidence" value="ECO:0007669"/>
    <property type="project" value="UniProtKB-KW"/>
</dbReference>
<dbReference type="GO" id="GO:0046872">
    <property type="term" value="F:metal ion binding"/>
    <property type="evidence" value="ECO:0007669"/>
    <property type="project" value="UniProtKB-KW"/>
</dbReference>
<keyword evidence="2" id="KW-0808">Transferase</keyword>
<dbReference type="AlphaFoldDB" id="V2WMH6"/>
<feature type="domain" description="Chromo" evidence="16">
    <location>
        <begin position="575"/>
        <end position="628"/>
    </location>
</feature>
<evidence type="ECO:0000256" key="8">
    <source>
        <dbReference type="ARBA" id="ARBA00022801"/>
    </source>
</evidence>
<dbReference type="InterPro" id="IPR012337">
    <property type="entry name" value="RNaseH-like_sf"/>
</dbReference>
<keyword evidence="19" id="KW-1185">Reference proteome</keyword>
<accession>V2WMH6</accession>
<name>V2WMH6_MONRO</name>
<keyword evidence="10" id="KW-0694">RNA-binding</keyword>
<dbReference type="GO" id="GO:0003677">
    <property type="term" value="F:DNA binding"/>
    <property type="evidence" value="ECO:0007669"/>
    <property type="project" value="UniProtKB-KW"/>
</dbReference>
<dbReference type="Pfam" id="PF24626">
    <property type="entry name" value="SH3_Tf2-1"/>
    <property type="match status" value="1"/>
</dbReference>
<evidence type="ECO:0000256" key="4">
    <source>
        <dbReference type="ARBA" id="ARBA00022722"/>
    </source>
</evidence>
<dbReference type="InterPro" id="IPR001584">
    <property type="entry name" value="Integrase_cat-core"/>
</dbReference>
<sequence>MDTSKWALGGVLWQLGPDRELHPCGYISHAFDSTERNYEIYDRELFTIIRALETWRHYLMEGPYPVTVLCDHKNLTYFWTAQKLNRRQAQWSLILSLFDLKLVHVPGREMVQSDALSRREDHISNEDNDNEDIVLLPEWLFINAIDVELRDKLTERLGTDDFHKATLEALTTTGLPPIKSVLSDWEINDSLICYKGRTYVPDDVILRREIVRTIHKGQPFRHPGQFGTVDLVQRDYWWPEMAKFIKSFVDGCAICQQMKINTHPTKVRLQPIEGTPNATLFQIITMDLVTDLSISDDFNTIMVMVDHSSSKGAIFIPCTKKLDATQAAELLLCNVYKRYGLLDKIISDRDPRFAAMVFQETTRLLGVKHAMSTAYHPQSDGESERVNQKMEIYLRMFCSKEQTEWSSYLHMVEFAHNNRTHLVTRNSPFFMIMGYHPRPLPTAFEKTSIPSVEEQLNKLRRLRGEVVAMMDIARRKIIEQGKRELERFKEEQKVWLEGKNLDFGYPNRKLSPKREGPFIIKQVMGPVTYKLKLPKQWRIHPVFHAGLLRPYKETEAHGRNFIEPPPDIVEGHEEFKVEAIIGHKPLRKPRRFLMSWKGFNSSHNEWKTKEELEHLMDMYLDYIVKNRL</sequence>
<dbReference type="Gene3D" id="3.30.420.10">
    <property type="entry name" value="Ribonuclease H-like superfamily/Ribonuclease H"/>
    <property type="match status" value="1"/>
</dbReference>
<dbReference type="Gene3D" id="2.40.50.40">
    <property type="match status" value="1"/>
</dbReference>
<keyword evidence="6" id="KW-0064">Aspartyl protease</keyword>
<keyword evidence="7" id="KW-0255">Endonuclease</keyword>
<feature type="domain" description="Integrase catalytic" evidence="17">
    <location>
        <begin position="272"/>
        <end position="436"/>
    </location>
</feature>
<keyword evidence="1" id="KW-0645">Protease</keyword>
<evidence type="ECO:0000256" key="7">
    <source>
        <dbReference type="ARBA" id="ARBA00022759"/>
    </source>
</evidence>
<evidence type="ECO:0000259" key="17">
    <source>
        <dbReference type="PROSITE" id="PS50994"/>
    </source>
</evidence>
<protein>
    <submittedName>
        <fullName evidence="18">Reverse transcriptase-rnase h-integrase</fullName>
    </submittedName>
</protein>
<keyword evidence="4" id="KW-0540">Nuclease</keyword>
<dbReference type="GO" id="GO:0015074">
    <property type="term" value="P:DNA integration"/>
    <property type="evidence" value="ECO:0007669"/>
    <property type="project" value="UniProtKB-KW"/>
</dbReference>
<gene>
    <name evidence="18" type="ORF">Moror_11565</name>
</gene>
<dbReference type="HOGENOM" id="CLU_000384_6_12_1"/>
<dbReference type="GO" id="GO:0003723">
    <property type="term" value="F:RNA binding"/>
    <property type="evidence" value="ECO:0007669"/>
    <property type="project" value="UniProtKB-KW"/>
</dbReference>
<dbReference type="InterPro" id="IPR000953">
    <property type="entry name" value="Chromo/chromo_shadow_dom"/>
</dbReference>
<evidence type="ECO:0000256" key="5">
    <source>
        <dbReference type="ARBA" id="ARBA00022723"/>
    </source>
</evidence>
<keyword evidence="5" id="KW-0479">Metal-binding</keyword>
<dbReference type="Pfam" id="PF17921">
    <property type="entry name" value="Integrase_H2C2"/>
    <property type="match status" value="1"/>
</dbReference>
<keyword evidence="14" id="KW-0238">DNA-binding</keyword>
<evidence type="ECO:0000256" key="2">
    <source>
        <dbReference type="ARBA" id="ARBA00022679"/>
    </source>
</evidence>
<dbReference type="GO" id="GO:0005634">
    <property type="term" value="C:nucleus"/>
    <property type="evidence" value="ECO:0007669"/>
    <property type="project" value="UniProtKB-ARBA"/>
</dbReference>
<evidence type="ECO:0000256" key="10">
    <source>
        <dbReference type="ARBA" id="ARBA00022884"/>
    </source>
</evidence>
<dbReference type="PROSITE" id="PS50013">
    <property type="entry name" value="CHROMO_2"/>
    <property type="match status" value="1"/>
</dbReference>
<dbReference type="InterPro" id="IPR041373">
    <property type="entry name" value="RT_RNaseH"/>
</dbReference>
<dbReference type="PANTHER" id="PTHR37984:SF5">
    <property type="entry name" value="PROTEIN NYNRIN-LIKE"/>
    <property type="match status" value="1"/>
</dbReference>
<dbReference type="PROSITE" id="PS50994">
    <property type="entry name" value="INTEGRASE"/>
    <property type="match status" value="1"/>
</dbReference>
<dbReference type="Pfam" id="PF17917">
    <property type="entry name" value="RT_RNaseH"/>
    <property type="match status" value="1"/>
</dbReference>
<keyword evidence="13" id="KW-0239">DNA-directed DNA polymerase</keyword>
<dbReference type="InterPro" id="IPR043502">
    <property type="entry name" value="DNA/RNA_pol_sf"/>
</dbReference>
<evidence type="ECO:0000259" key="16">
    <source>
        <dbReference type="PROSITE" id="PS50013"/>
    </source>
</evidence>
<dbReference type="InterPro" id="IPR056924">
    <property type="entry name" value="SH3_Tf2-1"/>
</dbReference>
<dbReference type="OrthoDB" id="3341476at2759"/>
<keyword evidence="12 18" id="KW-0695">RNA-directed DNA polymerase</keyword>
<dbReference type="GO" id="GO:0004519">
    <property type="term" value="F:endonuclease activity"/>
    <property type="evidence" value="ECO:0007669"/>
    <property type="project" value="UniProtKB-KW"/>
</dbReference>
<dbReference type="GO" id="GO:0004190">
    <property type="term" value="F:aspartic-type endopeptidase activity"/>
    <property type="evidence" value="ECO:0007669"/>
    <property type="project" value="UniProtKB-KW"/>
</dbReference>
<dbReference type="InterPro" id="IPR016197">
    <property type="entry name" value="Chromo-like_dom_sf"/>
</dbReference>